<organism evidence="3 4">
    <name type="scientific">Steinernema hermaphroditum</name>
    <dbReference type="NCBI Taxonomy" id="289476"/>
    <lineage>
        <taxon>Eukaryota</taxon>
        <taxon>Metazoa</taxon>
        <taxon>Ecdysozoa</taxon>
        <taxon>Nematoda</taxon>
        <taxon>Chromadorea</taxon>
        <taxon>Rhabditida</taxon>
        <taxon>Tylenchina</taxon>
        <taxon>Panagrolaimomorpha</taxon>
        <taxon>Strongyloidoidea</taxon>
        <taxon>Steinernematidae</taxon>
        <taxon>Steinernema</taxon>
    </lineage>
</organism>
<dbReference type="EMBL" id="JAUCMV010000004">
    <property type="protein sequence ID" value="KAK0402136.1"/>
    <property type="molecule type" value="Genomic_DNA"/>
</dbReference>
<keyword evidence="1" id="KW-0175">Coiled coil</keyword>
<dbReference type="Proteomes" id="UP001175271">
    <property type="component" value="Unassembled WGS sequence"/>
</dbReference>
<sequence>MSLSPCEYRACLRSCQLPRMLEALYSCASDLSCCLDENTFSRAILALEGDFHQEVDADLASLVPGACQFLLSAMTIENPTGTDVISDHFKALGTILDMLHENRTLKDELQKAESRSIAETTVREGLNKMLDHYVAKFDDLETQKKKVEEELHSLKEEFEEVGTKMLKKLKKRDKQIAELKESLAKSKDALLAETITKMTEKAMKEDVQQECDRMKERVQELEERVKELSAAIPVPDMDVPDSEEGDYFDGEEHVADDEQNDSISGRYWTLEHDDEEEYFDDYDDQLSLV</sequence>
<comment type="caution">
    <text evidence="3">The sequence shown here is derived from an EMBL/GenBank/DDBJ whole genome shotgun (WGS) entry which is preliminary data.</text>
</comment>
<keyword evidence="4" id="KW-1185">Reference proteome</keyword>
<evidence type="ECO:0000313" key="4">
    <source>
        <dbReference type="Proteomes" id="UP001175271"/>
    </source>
</evidence>
<name>A0AA39LLH9_9BILA</name>
<feature type="coiled-coil region" evidence="1">
    <location>
        <begin position="95"/>
        <end position="231"/>
    </location>
</feature>
<protein>
    <submittedName>
        <fullName evidence="3">Uncharacterized protein</fullName>
    </submittedName>
</protein>
<feature type="region of interest" description="Disordered" evidence="2">
    <location>
        <begin position="233"/>
        <end position="264"/>
    </location>
</feature>
<evidence type="ECO:0000313" key="3">
    <source>
        <dbReference type="EMBL" id="KAK0402136.1"/>
    </source>
</evidence>
<accession>A0AA39LLH9</accession>
<proteinExistence type="predicted"/>
<reference evidence="3" key="1">
    <citation type="submission" date="2023-06" db="EMBL/GenBank/DDBJ databases">
        <title>Genomic analysis of the entomopathogenic nematode Steinernema hermaphroditum.</title>
        <authorList>
            <person name="Schwarz E.M."/>
            <person name="Heppert J.K."/>
            <person name="Baniya A."/>
            <person name="Schwartz H.T."/>
            <person name="Tan C.-H."/>
            <person name="Antoshechkin I."/>
            <person name="Sternberg P.W."/>
            <person name="Goodrich-Blair H."/>
            <person name="Dillman A.R."/>
        </authorList>
    </citation>
    <scope>NUCLEOTIDE SEQUENCE</scope>
    <source>
        <strain evidence="3">PS9179</strain>
        <tissue evidence="3">Whole animal</tissue>
    </source>
</reference>
<evidence type="ECO:0000256" key="1">
    <source>
        <dbReference type="SAM" id="Coils"/>
    </source>
</evidence>
<evidence type="ECO:0000256" key="2">
    <source>
        <dbReference type="SAM" id="MobiDB-lite"/>
    </source>
</evidence>
<dbReference type="Gene3D" id="1.10.287.1490">
    <property type="match status" value="1"/>
</dbReference>
<gene>
    <name evidence="3" type="ORF">QR680_016165</name>
</gene>
<feature type="compositionally biased region" description="Acidic residues" evidence="2">
    <location>
        <begin position="238"/>
        <end position="260"/>
    </location>
</feature>
<dbReference type="AlphaFoldDB" id="A0AA39LLH9"/>